<feature type="active site" evidence="9">
    <location>
        <position position="99"/>
    </location>
</feature>
<dbReference type="InterPro" id="IPR018510">
    <property type="entry name" value="DAP_epimerase_AS"/>
</dbReference>
<dbReference type="HAMAP" id="MF_00197">
    <property type="entry name" value="DAP_epimerase"/>
    <property type="match status" value="1"/>
</dbReference>
<dbReference type="PROSITE" id="PS01326">
    <property type="entry name" value="DAP_EPIMERASE"/>
    <property type="match status" value="1"/>
</dbReference>
<keyword evidence="5 8" id="KW-0457">Lysine biosynthesis</keyword>
<organism evidence="10">
    <name type="scientific">Streptomyces sp. NBC_00093</name>
    <dbReference type="NCBI Taxonomy" id="2975649"/>
    <lineage>
        <taxon>Bacteria</taxon>
        <taxon>Bacillati</taxon>
        <taxon>Actinomycetota</taxon>
        <taxon>Actinomycetes</taxon>
        <taxon>Kitasatosporales</taxon>
        <taxon>Streptomycetaceae</taxon>
        <taxon>Streptomyces</taxon>
    </lineage>
</organism>
<evidence type="ECO:0000256" key="6">
    <source>
        <dbReference type="ARBA" id="ARBA00023235"/>
    </source>
</evidence>
<evidence type="ECO:0000256" key="3">
    <source>
        <dbReference type="ARBA" id="ARBA00013080"/>
    </source>
</evidence>
<dbReference type="PANTHER" id="PTHR31689:SF0">
    <property type="entry name" value="DIAMINOPIMELATE EPIMERASE"/>
    <property type="match status" value="1"/>
</dbReference>
<keyword evidence="4 8" id="KW-0028">Amino-acid biosynthesis</keyword>
<gene>
    <name evidence="8 10" type="primary">dapF</name>
    <name evidence="10" type="ORF">OHA22_43415</name>
</gene>
<dbReference type="GO" id="GO:0008837">
    <property type="term" value="F:diaminopimelate epimerase activity"/>
    <property type="evidence" value="ECO:0007669"/>
    <property type="project" value="UniProtKB-UniRule"/>
</dbReference>
<feature type="binding site" evidence="8">
    <location>
        <begin position="238"/>
        <end position="239"/>
    </location>
    <ligand>
        <name>substrate</name>
    </ligand>
</feature>
<evidence type="ECO:0000256" key="1">
    <source>
        <dbReference type="ARBA" id="ARBA00005196"/>
    </source>
</evidence>
<feature type="active site" description="Proton donor" evidence="8">
    <location>
        <position position="99"/>
    </location>
</feature>
<feature type="binding site" evidence="8">
    <location>
        <position position="90"/>
    </location>
    <ligand>
        <name>substrate</name>
    </ligand>
</feature>
<comment type="catalytic activity">
    <reaction evidence="7 8">
        <text>(2S,6S)-2,6-diaminopimelate = meso-2,6-diaminopimelate</text>
        <dbReference type="Rhea" id="RHEA:15393"/>
        <dbReference type="ChEBI" id="CHEBI:57609"/>
        <dbReference type="ChEBI" id="CHEBI:57791"/>
        <dbReference type="EC" id="5.1.1.7"/>
    </reaction>
</comment>
<dbReference type="AlphaFoldDB" id="A0AAU2ADW0"/>
<comment type="subcellular location">
    <subcellularLocation>
        <location evidence="8">Cytoplasm</location>
    </subcellularLocation>
</comment>
<evidence type="ECO:0000256" key="7">
    <source>
        <dbReference type="ARBA" id="ARBA00051712"/>
    </source>
</evidence>
<evidence type="ECO:0000256" key="8">
    <source>
        <dbReference type="HAMAP-Rule" id="MF_00197"/>
    </source>
</evidence>
<feature type="site" description="Could be important to modulate the pK values of the two catalytic cysteine residues" evidence="8">
    <location>
        <position position="228"/>
    </location>
</feature>
<keyword evidence="6 8" id="KW-0413">Isomerase</keyword>
<dbReference type="InterPro" id="IPR001653">
    <property type="entry name" value="DAP_epimerase_DapF"/>
</dbReference>
<accession>A0AAU2ADW0</accession>
<proteinExistence type="inferred from homology"/>
<comment type="similarity">
    <text evidence="2 8">Belongs to the diaminopimelate epimerase family.</text>
</comment>
<dbReference type="Pfam" id="PF01678">
    <property type="entry name" value="DAP_epimerase"/>
    <property type="match status" value="2"/>
</dbReference>
<dbReference type="GO" id="GO:0005829">
    <property type="term" value="C:cytosol"/>
    <property type="evidence" value="ECO:0007669"/>
    <property type="project" value="TreeGrafter"/>
</dbReference>
<protein>
    <recommendedName>
        <fullName evidence="3 8">Diaminopimelate epimerase</fullName>
        <shortName evidence="8">DAP epimerase</shortName>
        <ecNumber evidence="3 8">5.1.1.7</ecNumber>
    </recommendedName>
    <alternativeName>
        <fullName evidence="8">PLP-independent amino acid racemase</fullName>
    </alternativeName>
</protein>
<feature type="active site" description="Proton acceptor" evidence="8">
    <location>
        <position position="237"/>
    </location>
</feature>
<dbReference type="EC" id="5.1.1.7" evidence="3 8"/>
<dbReference type="SUPFAM" id="SSF54506">
    <property type="entry name" value="Diaminopimelate epimerase-like"/>
    <property type="match status" value="2"/>
</dbReference>
<evidence type="ECO:0000256" key="5">
    <source>
        <dbReference type="ARBA" id="ARBA00023154"/>
    </source>
</evidence>
<feature type="binding site" evidence="8">
    <location>
        <begin position="228"/>
        <end position="229"/>
    </location>
    <ligand>
        <name>substrate</name>
    </ligand>
</feature>
<dbReference type="GO" id="GO:0009089">
    <property type="term" value="P:lysine biosynthetic process via diaminopimelate"/>
    <property type="evidence" value="ECO:0007669"/>
    <property type="project" value="UniProtKB-UniRule"/>
</dbReference>
<feature type="site" description="Could be important to modulate the pK values of the two catalytic cysteine residues" evidence="8">
    <location>
        <position position="179"/>
    </location>
</feature>
<dbReference type="EMBL" id="CP108222">
    <property type="protein sequence ID" value="WTT21904.1"/>
    <property type="molecule type" value="Genomic_DNA"/>
</dbReference>
<dbReference type="PANTHER" id="PTHR31689">
    <property type="entry name" value="DIAMINOPIMELATE EPIMERASE, CHLOROPLASTIC"/>
    <property type="match status" value="1"/>
</dbReference>
<evidence type="ECO:0000256" key="9">
    <source>
        <dbReference type="PROSITE-ProRule" id="PRU10125"/>
    </source>
</evidence>
<feature type="binding site" evidence="8">
    <location>
        <position position="177"/>
    </location>
    <ligand>
        <name>substrate</name>
    </ligand>
</feature>
<dbReference type="NCBIfam" id="TIGR00652">
    <property type="entry name" value="DapF"/>
    <property type="match status" value="1"/>
</dbReference>
<comment type="subunit">
    <text evidence="8">Homodimer.</text>
</comment>
<keyword evidence="8" id="KW-0963">Cytoplasm</keyword>
<feature type="binding site" evidence="8">
    <location>
        <position position="29"/>
    </location>
    <ligand>
        <name>substrate</name>
    </ligand>
</feature>
<comment type="function">
    <text evidence="8">Catalyzes the stereoinversion of LL-2,6-diaminopimelate (L,L-DAP) to meso-diaminopimelate (meso-DAP), a precursor of L-lysine and an essential component of the bacterial peptidoglycan.</text>
</comment>
<sequence length="299" mass="31619">MDDHPIASPVERPTPAREFTFAKGHGAHNDFIVLPDPDGRIHLDPADVIRLCNRRTGIGADGLLRAVHCAAHPDAVTMAGEAEWFMDYHNADGSTGTMCGNGIRVLARYLAEAGLFSHGTATVATRAGVRTLHIPARRSQDSVITVGMGHPRLLGNTDITVSAAGRRWPALHVDMGNPHAVAFVEDLTHPGDLRSPPTVTPGEAYPDGVTVEFVVPRAPRHLTLRVHERGVGETSACGTGACAAVAALREREQHSGGGMYTVDVPGGRLHVTVHDDGAMVLGGPTVIVAEGTLWLTPDP</sequence>
<comment type="pathway">
    <text evidence="1 8">Amino-acid biosynthesis; L-lysine biosynthesis via DAP pathway; DL-2,6-diaminopimelate from LL-2,6-diaminopimelate: step 1/1.</text>
</comment>
<feature type="binding site" evidence="8">
    <location>
        <begin position="100"/>
        <end position="101"/>
    </location>
    <ligand>
        <name>substrate</name>
    </ligand>
</feature>
<evidence type="ECO:0000256" key="2">
    <source>
        <dbReference type="ARBA" id="ARBA00010219"/>
    </source>
</evidence>
<evidence type="ECO:0000256" key="4">
    <source>
        <dbReference type="ARBA" id="ARBA00022605"/>
    </source>
</evidence>
<dbReference type="Gene3D" id="3.10.310.10">
    <property type="entry name" value="Diaminopimelate Epimerase, Chain A, domain 1"/>
    <property type="match status" value="2"/>
</dbReference>
<evidence type="ECO:0000313" key="10">
    <source>
        <dbReference type="EMBL" id="WTT21904.1"/>
    </source>
</evidence>
<reference evidence="10" key="1">
    <citation type="submission" date="2022-10" db="EMBL/GenBank/DDBJ databases">
        <title>The complete genomes of actinobacterial strains from the NBC collection.</title>
        <authorList>
            <person name="Joergensen T.S."/>
            <person name="Alvarez Arevalo M."/>
            <person name="Sterndorff E.B."/>
            <person name="Faurdal D."/>
            <person name="Vuksanovic O."/>
            <person name="Mourched A.-S."/>
            <person name="Charusanti P."/>
            <person name="Shaw S."/>
            <person name="Blin K."/>
            <person name="Weber T."/>
        </authorList>
    </citation>
    <scope>NUCLEOTIDE SEQUENCE</scope>
    <source>
        <strain evidence="10">NBC_00093</strain>
    </source>
</reference>
<comment type="caution">
    <text evidence="8">Lacks conserved residue(s) required for the propagation of feature annotation.</text>
</comment>
<name>A0AAU2ADW0_9ACTN</name>